<name>A0ABT0AF98_9SPHN</name>
<evidence type="ECO:0000256" key="1">
    <source>
        <dbReference type="SAM" id="Phobius"/>
    </source>
</evidence>
<protein>
    <submittedName>
        <fullName evidence="3">Pilus assembly protein TadG-related protein</fullName>
    </submittedName>
</protein>
<dbReference type="Pfam" id="PF13400">
    <property type="entry name" value="Tad"/>
    <property type="match status" value="1"/>
</dbReference>
<gene>
    <name evidence="3" type="ORF">MTR65_14275</name>
</gene>
<organism evidence="3 4">
    <name type="scientific">Novosphingobium mangrovi</name>
    <name type="common">ex Hu et al. 2023</name>
    <dbReference type="NCBI Taxonomy" id="2930094"/>
    <lineage>
        <taxon>Bacteria</taxon>
        <taxon>Pseudomonadati</taxon>
        <taxon>Pseudomonadota</taxon>
        <taxon>Alphaproteobacteria</taxon>
        <taxon>Sphingomonadales</taxon>
        <taxon>Sphingomonadaceae</taxon>
        <taxon>Novosphingobium</taxon>
    </lineage>
</organism>
<dbReference type="Gene3D" id="3.40.50.410">
    <property type="entry name" value="von Willebrand factor, type A domain"/>
    <property type="match status" value="2"/>
</dbReference>
<keyword evidence="1" id="KW-1133">Transmembrane helix</keyword>
<dbReference type="SUPFAM" id="SSF53300">
    <property type="entry name" value="vWA-like"/>
    <property type="match status" value="1"/>
</dbReference>
<dbReference type="InterPro" id="IPR028087">
    <property type="entry name" value="Tad_N"/>
</dbReference>
<accession>A0ABT0AF98</accession>
<evidence type="ECO:0000313" key="3">
    <source>
        <dbReference type="EMBL" id="MCJ1961857.1"/>
    </source>
</evidence>
<dbReference type="Proteomes" id="UP001162802">
    <property type="component" value="Unassembled WGS sequence"/>
</dbReference>
<reference evidence="3" key="1">
    <citation type="submission" date="2022-03" db="EMBL/GenBank/DDBJ databases">
        <title>Identification of a novel bacterium isolated from mangrove sediments.</title>
        <authorList>
            <person name="Pan X."/>
        </authorList>
    </citation>
    <scope>NUCLEOTIDE SEQUENCE</scope>
    <source>
        <strain evidence="3">B2637</strain>
    </source>
</reference>
<sequence>MRQTLSCLRELARERSGNTFLIFAAAVTPLLALVGGGIDMGRSYLSETRLQQACDSGVLAARKALGSQVVTTGVVPTEVSVIGNRFFNGNFGEGAYGSRERTFQMALENDFSISGLASASVPTTIMRIFGRTHIPVRVRCEAKLNYSNTDVMMVLDTTGSMDLTNAGDSEPKITVLRRVVKDFHAQLEGSKTPGVRIRYGFVPYSTNVNVGYLLRSDWMVDTASYEGRIAKSTGKTETVPKYKYTYQTISGTRTSDASWFETECPGDTATWQMIAYGSGTGYEVWDTRVKGDTFACAPADGGFTVTPTRYTDYVYRTLKQEDGVETKEVYKWQYNSVALDVRSLKGSSGSALYKGGALRVRMYGSPSPTPQNMSAGFRGCIEERDTYQITDYDNVDLTKALDLDIDRVPEATQPGTQWRPILHEISFERAWSATGGSFSRQPVMTDENYMQASNYGVTACPSRAHKLAEMTASEVASYVDSLRPEGSTYHDVGMIWGGRLLSPTGIFASENADVNQRPTTRHLIFLTDGETAPNDFSYGSYGIEPLSERRWSPSSPYSLTQTVEKRFSYACSEVKKKNITVWVIGFGTEMTDMLKTCAGPGHWFQADNADQLNDAFDAIAKAMGDLRIVQ</sequence>
<keyword evidence="1" id="KW-0812">Transmembrane</keyword>
<dbReference type="InterPro" id="IPR036465">
    <property type="entry name" value="vWFA_dom_sf"/>
</dbReference>
<dbReference type="EMBL" id="JALHAT010000028">
    <property type="protein sequence ID" value="MCJ1961857.1"/>
    <property type="molecule type" value="Genomic_DNA"/>
</dbReference>
<proteinExistence type="predicted"/>
<feature type="transmembrane region" description="Helical" evidence="1">
    <location>
        <begin position="20"/>
        <end position="38"/>
    </location>
</feature>
<dbReference type="RefSeq" id="WP_243801338.1">
    <property type="nucleotide sequence ID" value="NZ_JALHAT010000028.1"/>
</dbReference>
<evidence type="ECO:0000259" key="2">
    <source>
        <dbReference type="Pfam" id="PF13400"/>
    </source>
</evidence>
<evidence type="ECO:0000313" key="4">
    <source>
        <dbReference type="Proteomes" id="UP001162802"/>
    </source>
</evidence>
<keyword evidence="4" id="KW-1185">Reference proteome</keyword>
<keyword evidence="1" id="KW-0472">Membrane</keyword>
<comment type="caution">
    <text evidence="3">The sequence shown here is derived from an EMBL/GenBank/DDBJ whole genome shotgun (WGS) entry which is preliminary data.</text>
</comment>
<feature type="domain" description="Putative Flp pilus-assembly TadG-like N-terminal" evidence="2">
    <location>
        <begin position="17"/>
        <end position="61"/>
    </location>
</feature>